<evidence type="ECO:0000256" key="1">
    <source>
        <dbReference type="ARBA" id="ARBA00022574"/>
    </source>
</evidence>
<feature type="region of interest" description="Disordered" evidence="4">
    <location>
        <begin position="714"/>
        <end position="770"/>
    </location>
</feature>
<feature type="domain" description="WDR59/RTC1-like RING zinc finger" evidence="5">
    <location>
        <begin position="1341"/>
        <end position="1393"/>
    </location>
</feature>
<organism evidence="6 7">
    <name type="scientific">Lasiosphaeria hispida</name>
    <dbReference type="NCBI Taxonomy" id="260671"/>
    <lineage>
        <taxon>Eukaryota</taxon>
        <taxon>Fungi</taxon>
        <taxon>Dikarya</taxon>
        <taxon>Ascomycota</taxon>
        <taxon>Pezizomycotina</taxon>
        <taxon>Sordariomycetes</taxon>
        <taxon>Sordariomycetidae</taxon>
        <taxon>Sordariales</taxon>
        <taxon>Lasiosphaeriaceae</taxon>
        <taxon>Lasiosphaeria</taxon>
    </lineage>
</organism>
<sequence>MPYAFDRPSDTPKKGKSIKSAFDSESFDADGTIHVAGLVGSATISPSGRDVALASPDGLAIIDLDSPWSPPRKLSSHGLPWLVVDVQWSPFAARDYWVASTANHRCLVWNLNLRDDSPSGAIEHSLQAHTRAITDINFSAHHPDSLATCAVDGYVNCWDLRRPRQPVLTFCDWFAGATQVKYNRQDPHILASSHDRWLHIWDDRRSAEPLKTISAHTSKIYGLDWNRTKPTALVTCSLDKSIKFWDYSRADEVPEKVIKTNFPVWRARHTPFGRGLLAMPQNEPGNLYLYDRRPNADYPADGKVEPVAIFQGHGNHKVKEFLWRSRGGVSNDNVDNREFQLVSWGEDNELRLQKVEPRVFESVGYFRGTPLRKNLFITRKGAAYKTFRTVDDTAHRDRRTATMSDPRPGSGGQFRSSALSLGLHSRLRRVGPTWRTTSMKAKTKTGKSVDKSQLQIGWMKGITMSKRKSSSDFPGRSGSKDSGIFSPGYDDGWGDPETIQDEFLRISTQLPNVRWENIDMDTLTLNASLKGPWGVNQETIFIQVKVDIPASYPKTKAPRFIVEKSSFMPEETHKKIERELHELGSRFLKRRENCLGVAFTYLLGEVDLETSTTFFKNVRDLDDEMDALADESSSEEDEHDIPTGGSASMSQELTGSVELDPTATLASTQRPVIPPLPRYCGARFSNDGRLVCFFPTKEEKDKARALFAVSNADTCRERSKGEPTFAGFGRLAPNSPPPKRRFNDETSTTDDPSGESDGSESDSSSGSEPTTVHKISLWYQNGRHFSRKTWSANDSVRSSGAGTGAGTGTGTGASRKRASKPKNVIAIYDMRGELPSKRQFAQEYAIFGDGADVCRHNAAVAEKYGYPDLVHVWNYAALLLRKDIPLELHEMQRRGESVLVIARDAAARARDDDDEGSEVSSLEVNLSGRVRWGFHPLAQDLISDLFEYFERAADIQMLAMLTCIFGDSSTEDGVAYAESHLTQPETPLPMKAPSFSLEYFPSDPALWSMNFKSQASSAITTPRTAHTPAMYSDSQGSDDIVTLTEPGSNSYSCGETPPKSGREHPHLRDPDHGTHSLSTSPNNRLFYRSNSTVAATIAASLPRTLAGIVSASPPEFPRKRPSPAETILSNFAPSTVTWGASTVFGAAPDTPGTARTSLSDDDFRRDEMMSMVPYAVTCIPENQGLFDDDGWMSTPLLNPSRSQVYSSYRYAYAEMLQMWGQPLSRLEIMKFNVLKEDTSSSFRSGTAESYPESYTAAEPNSIPHVTTGTTSPTVPFGGRKEQLHALISSGRGLDVTGICRIHEIQLDPVEYSRATNGQVGGAVGICQRCQTARPGSKTPQTQLRCVYCLEPVAALYPPCLSCGCASHEACLAEWHAMGEVECPAGDECNCVQEASNGQVESWPALQAAMAMMRMRAGAPADRSTGAANARHAAAVAAAVALKTGIKPRRRSVPADLAKFGVGLEEDGASTGTGTGGNDPGNTTRRVRRTNTAHGRNGGVDAIDRGWESVASSPGPHAVPSGSSSGSSSVGPSLAAGLAGFGLGGGNKPPVQGDEPISAARLSLGNRLKKSLGEQGRPGALRRKSGGVAMWKSGAG</sequence>
<dbReference type="GO" id="GO:0034198">
    <property type="term" value="P:cellular response to amino acid starvation"/>
    <property type="evidence" value="ECO:0007669"/>
    <property type="project" value="TreeGrafter"/>
</dbReference>
<dbReference type="InterPro" id="IPR049566">
    <property type="entry name" value="WDR59_RTC1-like_RING_Znf"/>
</dbReference>
<feature type="region of interest" description="Disordered" evidence="4">
    <location>
        <begin position="627"/>
        <end position="649"/>
    </location>
</feature>
<feature type="compositionally biased region" description="Low complexity" evidence="4">
    <location>
        <begin position="761"/>
        <end position="770"/>
    </location>
</feature>
<dbReference type="InterPro" id="IPR049567">
    <property type="entry name" value="WDR59-like"/>
</dbReference>
<dbReference type="SUPFAM" id="SSF50978">
    <property type="entry name" value="WD40 repeat-like"/>
    <property type="match status" value="1"/>
</dbReference>
<keyword evidence="1 3" id="KW-0853">WD repeat</keyword>
<evidence type="ECO:0000313" key="6">
    <source>
        <dbReference type="EMBL" id="KAK3363483.1"/>
    </source>
</evidence>
<feature type="compositionally biased region" description="Acidic residues" evidence="4">
    <location>
        <begin position="627"/>
        <end position="639"/>
    </location>
</feature>
<feature type="region of interest" description="Disordered" evidence="4">
    <location>
        <begin position="1253"/>
        <end position="1274"/>
    </location>
</feature>
<feature type="compositionally biased region" description="Polar residues" evidence="4">
    <location>
        <begin position="1263"/>
        <end position="1273"/>
    </location>
</feature>
<dbReference type="PANTHER" id="PTHR46170">
    <property type="entry name" value="GATOR COMPLEX PROTEIN WDR59"/>
    <property type="match status" value="1"/>
</dbReference>
<dbReference type="InterPro" id="IPR036322">
    <property type="entry name" value="WD40_repeat_dom_sf"/>
</dbReference>
<feature type="compositionally biased region" description="Gly residues" evidence="4">
    <location>
        <begin position="801"/>
        <end position="811"/>
    </location>
</feature>
<accession>A0AAJ0MKE1</accession>
<dbReference type="Gene3D" id="2.130.10.10">
    <property type="entry name" value="YVTN repeat-like/Quinoprotein amine dehydrogenase"/>
    <property type="match status" value="1"/>
</dbReference>
<dbReference type="Proteomes" id="UP001275084">
    <property type="component" value="Unassembled WGS sequence"/>
</dbReference>
<keyword evidence="7" id="KW-1185">Reference proteome</keyword>
<reference evidence="6" key="1">
    <citation type="journal article" date="2023" name="Mol. Phylogenet. Evol.">
        <title>Genome-scale phylogeny and comparative genomics of the fungal order Sordariales.</title>
        <authorList>
            <person name="Hensen N."/>
            <person name="Bonometti L."/>
            <person name="Westerberg I."/>
            <person name="Brannstrom I.O."/>
            <person name="Guillou S."/>
            <person name="Cros-Aarteil S."/>
            <person name="Calhoun S."/>
            <person name="Haridas S."/>
            <person name="Kuo A."/>
            <person name="Mondo S."/>
            <person name="Pangilinan J."/>
            <person name="Riley R."/>
            <person name="LaButti K."/>
            <person name="Andreopoulos B."/>
            <person name="Lipzen A."/>
            <person name="Chen C."/>
            <person name="Yan M."/>
            <person name="Daum C."/>
            <person name="Ng V."/>
            <person name="Clum A."/>
            <person name="Steindorff A."/>
            <person name="Ohm R.A."/>
            <person name="Martin F."/>
            <person name="Silar P."/>
            <person name="Natvig D.O."/>
            <person name="Lalanne C."/>
            <person name="Gautier V."/>
            <person name="Ament-Velasquez S.L."/>
            <person name="Kruys A."/>
            <person name="Hutchinson M.I."/>
            <person name="Powell A.J."/>
            <person name="Barry K."/>
            <person name="Miller A.N."/>
            <person name="Grigoriev I.V."/>
            <person name="Debuchy R."/>
            <person name="Gladieux P."/>
            <person name="Hiltunen Thoren M."/>
            <person name="Johannesson H."/>
        </authorList>
    </citation>
    <scope>NUCLEOTIDE SEQUENCE</scope>
    <source>
        <strain evidence="6">CBS 955.72</strain>
    </source>
</reference>
<evidence type="ECO:0000256" key="2">
    <source>
        <dbReference type="ARBA" id="ARBA00022737"/>
    </source>
</evidence>
<dbReference type="GO" id="GO:0005774">
    <property type="term" value="C:vacuolar membrane"/>
    <property type="evidence" value="ECO:0007669"/>
    <property type="project" value="TreeGrafter"/>
</dbReference>
<reference evidence="6" key="2">
    <citation type="submission" date="2023-06" db="EMBL/GenBank/DDBJ databases">
        <authorList>
            <consortium name="Lawrence Berkeley National Laboratory"/>
            <person name="Haridas S."/>
            <person name="Hensen N."/>
            <person name="Bonometti L."/>
            <person name="Westerberg I."/>
            <person name="Brannstrom I.O."/>
            <person name="Guillou S."/>
            <person name="Cros-Aarteil S."/>
            <person name="Calhoun S."/>
            <person name="Kuo A."/>
            <person name="Mondo S."/>
            <person name="Pangilinan J."/>
            <person name="Riley R."/>
            <person name="Labutti K."/>
            <person name="Andreopoulos B."/>
            <person name="Lipzen A."/>
            <person name="Chen C."/>
            <person name="Yanf M."/>
            <person name="Daum C."/>
            <person name="Ng V."/>
            <person name="Clum A."/>
            <person name="Steindorff A."/>
            <person name="Ohm R."/>
            <person name="Martin F."/>
            <person name="Silar P."/>
            <person name="Natvig D."/>
            <person name="Lalanne C."/>
            <person name="Gautier V."/>
            <person name="Ament-Velasquez S.L."/>
            <person name="Kruys A."/>
            <person name="Hutchinson M.I."/>
            <person name="Powell A.J."/>
            <person name="Barry K."/>
            <person name="Miller A.N."/>
            <person name="Grigoriev I.V."/>
            <person name="Debuchy R."/>
            <person name="Gladieux P."/>
            <person name="Thoren M.H."/>
            <person name="Johannesson H."/>
        </authorList>
    </citation>
    <scope>NUCLEOTIDE SEQUENCE</scope>
    <source>
        <strain evidence="6">CBS 955.72</strain>
    </source>
</reference>
<feature type="compositionally biased region" description="Low complexity" evidence="4">
    <location>
        <begin position="1508"/>
        <end position="1530"/>
    </location>
</feature>
<dbReference type="InterPro" id="IPR001680">
    <property type="entry name" value="WD40_rpt"/>
</dbReference>
<feature type="compositionally biased region" description="Basic and acidic residues" evidence="4">
    <location>
        <begin position="1060"/>
        <end position="1074"/>
    </location>
</feature>
<gene>
    <name evidence="6" type="ORF">B0T25DRAFT_527659</name>
</gene>
<dbReference type="EMBL" id="JAUIQD010000001">
    <property type="protein sequence ID" value="KAK3363483.1"/>
    <property type="molecule type" value="Genomic_DNA"/>
</dbReference>
<feature type="region of interest" description="Disordered" evidence="4">
    <location>
        <begin position="1567"/>
        <end position="1595"/>
    </location>
</feature>
<dbReference type="Pfam" id="PF00400">
    <property type="entry name" value="WD40"/>
    <property type="match status" value="2"/>
</dbReference>
<dbReference type="GO" id="GO:1904263">
    <property type="term" value="P:positive regulation of TORC1 signaling"/>
    <property type="evidence" value="ECO:0007669"/>
    <property type="project" value="TreeGrafter"/>
</dbReference>
<dbReference type="GO" id="GO:0035859">
    <property type="term" value="C:Seh1-associated complex"/>
    <property type="evidence" value="ECO:0007669"/>
    <property type="project" value="TreeGrafter"/>
</dbReference>
<feature type="region of interest" description="Disordered" evidence="4">
    <location>
        <begin position="1026"/>
        <end position="1083"/>
    </location>
</feature>
<dbReference type="GO" id="GO:0035591">
    <property type="term" value="F:signaling adaptor activity"/>
    <property type="evidence" value="ECO:0007669"/>
    <property type="project" value="TreeGrafter"/>
</dbReference>
<feature type="region of interest" description="Disordered" evidence="4">
    <location>
        <begin position="790"/>
        <end position="819"/>
    </location>
</feature>
<feature type="repeat" description="WD" evidence="3">
    <location>
        <begin position="213"/>
        <end position="255"/>
    </location>
</feature>
<dbReference type="SMART" id="SM00320">
    <property type="entry name" value="WD40"/>
    <property type="match status" value="6"/>
</dbReference>
<evidence type="ECO:0000256" key="3">
    <source>
        <dbReference type="PROSITE-ProRule" id="PRU00221"/>
    </source>
</evidence>
<evidence type="ECO:0000259" key="5">
    <source>
        <dbReference type="Pfam" id="PF17120"/>
    </source>
</evidence>
<name>A0AAJ0MKE1_9PEZI</name>
<feature type="repeat" description="WD" evidence="3">
    <location>
        <begin position="126"/>
        <end position="161"/>
    </location>
</feature>
<dbReference type="Pfam" id="PF17120">
    <property type="entry name" value="zf-RING_16"/>
    <property type="match status" value="1"/>
</dbReference>
<keyword evidence="2" id="KW-0677">Repeat</keyword>
<evidence type="ECO:0000313" key="7">
    <source>
        <dbReference type="Proteomes" id="UP001275084"/>
    </source>
</evidence>
<proteinExistence type="predicted"/>
<dbReference type="PANTHER" id="PTHR46170:SF1">
    <property type="entry name" value="GATOR COMPLEX PROTEIN WDR59"/>
    <property type="match status" value="1"/>
</dbReference>
<protein>
    <recommendedName>
        <fullName evidence="5">WDR59/RTC1-like RING zinc finger domain-containing protein</fullName>
    </recommendedName>
</protein>
<evidence type="ECO:0000256" key="4">
    <source>
        <dbReference type="SAM" id="MobiDB-lite"/>
    </source>
</evidence>
<feature type="region of interest" description="Disordered" evidence="4">
    <location>
        <begin position="1464"/>
        <end position="1530"/>
    </location>
</feature>
<dbReference type="PROSITE" id="PS50294">
    <property type="entry name" value="WD_REPEATS_REGION"/>
    <property type="match status" value="1"/>
</dbReference>
<dbReference type="InterPro" id="IPR015943">
    <property type="entry name" value="WD40/YVTN_repeat-like_dom_sf"/>
</dbReference>
<comment type="caution">
    <text evidence="6">The sequence shown here is derived from an EMBL/GenBank/DDBJ whole genome shotgun (WGS) entry which is preliminary data.</text>
</comment>
<dbReference type="PROSITE" id="PS50082">
    <property type="entry name" value="WD_REPEATS_2"/>
    <property type="match status" value="2"/>
</dbReference>